<feature type="transmembrane region" description="Helical" evidence="6">
    <location>
        <begin position="284"/>
        <end position="304"/>
    </location>
</feature>
<dbReference type="InterPro" id="IPR030184">
    <property type="entry name" value="WAT1-related"/>
</dbReference>
<feature type="transmembrane region" description="Helical" evidence="6">
    <location>
        <begin position="103"/>
        <end position="124"/>
    </location>
</feature>
<feature type="transmembrane region" description="Helical" evidence="6">
    <location>
        <begin position="310"/>
        <end position="330"/>
    </location>
</feature>
<dbReference type="AlphaFoldDB" id="A0A8B8PJM3"/>
<accession>A0A8B8PJM3</accession>
<dbReference type="GO" id="GO:0022857">
    <property type="term" value="F:transmembrane transporter activity"/>
    <property type="evidence" value="ECO:0007669"/>
    <property type="project" value="InterPro"/>
</dbReference>
<feature type="transmembrane region" description="Helical" evidence="6">
    <location>
        <begin position="75"/>
        <end position="97"/>
    </location>
</feature>
<evidence type="ECO:0000256" key="4">
    <source>
        <dbReference type="ARBA" id="ARBA00022989"/>
    </source>
</evidence>
<comment type="subcellular location">
    <subcellularLocation>
        <location evidence="1 6">Membrane</location>
        <topology evidence="1 6">Multi-pass membrane protein</topology>
    </subcellularLocation>
</comment>
<evidence type="ECO:0000256" key="3">
    <source>
        <dbReference type="ARBA" id="ARBA00022692"/>
    </source>
</evidence>
<keyword evidence="3 6" id="KW-0812">Transmembrane</keyword>
<feature type="domain" description="EamA" evidence="7">
    <location>
        <begin position="14"/>
        <end position="154"/>
    </location>
</feature>
<proteinExistence type="inferred from homology"/>
<protein>
    <recommendedName>
        <fullName evidence="6">WAT1-related protein</fullName>
    </recommendedName>
</protein>
<evidence type="ECO:0000256" key="6">
    <source>
        <dbReference type="RuleBase" id="RU363077"/>
    </source>
</evidence>
<feature type="transmembrane region" description="Helical" evidence="6">
    <location>
        <begin position="252"/>
        <end position="272"/>
    </location>
</feature>
<feature type="transmembrane region" description="Helical" evidence="6">
    <location>
        <begin position="42"/>
        <end position="63"/>
    </location>
</feature>
<dbReference type="GO" id="GO:0016020">
    <property type="term" value="C:membrane"/>
    <property type="evidence" value="ECO:0007669"/>
    <property type="project" value="UniProtKB-SubCell"/>
</dbReference>
<feature type="transmembrane region" description="Helical" evidence="6">
    <location>
        <begin position="136"/>
        <end position="156"/>
    </location>
</feature>
<keyword evidence="4 6" id="KW-1133">Transmembrane helix</keyword>
<dbReference type="GeneID" id="115743786"/>
<dbReference type="OrthoDB" id="1728340at2759"/>
<sequence length="407" mass="44747">MDKLNKFLESSKPYFAMISLQFGYAGMNIITKVSLNHGMSHYVLVVYRHAFATAVIAPFALIFERRKQPKITFPVFMQIFVLALLGPVIDQNFYYAGLKLTSPTFSCAMSNMLPAMTFVMAVIFRMEKIDLKRVKCQAKIIGTVVTVGGAMLMTLYKGPLIEMVWPHVHPQQSATSGGGGGTSDKDWFLGSILLIIATLAWASLFVLQTKALETYRNHQLSLTSMVCFVGTLQAIAVTFVMEHRSGVWKVGWDMNLLAAAYAGVVTSSISYYVQGLVIKKRGPVFATAFSPLMMIIVAIMGSFILAEKIYLGGVLGAALIVIGLYSVLWGKHKEKQAEERLKQLEIIPEVVKGVLEKGNHVVPGAPKNDLGDDIEMNGVEPQKAEAIKLSAVVITMPMKAPQMMPKE</sequence>
<feature type="domain" description="EamA" evidence="7">
    <location>
        <begin position="189"/>
        <end position="328"/>
    </location>
</feature>
<evidence type="ECO:0000256" key="5">
    <source>
        <dbReference type="ARBA" id="ARBA00023136"/>
    </source>
</evidence>
<gene>
    <name evidence="9" type="primary">LOC115743786</name>
</gene>
<evidence type="ECO:0000256" key="2">
    <source>
        <dbReference type="ARBA" id="ARBA00007635"/>
    </source>
</evidence>
<evidence type="ECO:0000313" key="9">
    <source>
        <dbReference type="RefSeq" id="XP_030534612.1"/>
    </source>
</evidence>
<keyword evidence="5 6" id="KW-0472">Membrane</keyword>
<dbReference type="KEGG" id="rarg:115743786"/>
<feature type="transmembrane region" description="Helical" evidence="6">
    <location>
        <begin position="187"/>
        <end position="207"/>
    </location>
</feature>
<evidence type="ECO:0000259" key="7">
    <source>
        <dbReference type="Pfam" id="PF00892"/>
    </source>
</evidence>
<dbReference type="InterPro" id="IPR037185">
    <property type="entry name" value="EmrE-like"/>
</dbReference>
<dbReference type="PANTHER" id="PTHR31218">
    <property type="entry name" value="WAT1-RELATED PROTEIN"/>
    <property type="match status" value="1"/>
</dbReference>
<dbReference type="Proteomes" id="UP000827889">
    <property type="component" value="Chromosome 5"/>
</dbReference>
<evidence type="ECO:0000313" key="8">
    <source>
        <dbReference type="Proteomes" id="UP000827889"/>
    </source>
</evidence>
<comment type="similarity">
    <text evidence="2 6">Belongs to the drug/metabolite transporter (DMT) superfamily. Plant drug/metabolite exporter (P-DME) (TC 2.A.7.4) family.</text>
</comment>
<keyword evidence="8" id="KW-1185">Reference proteome</keyword>
<feature type="transmembrane region" description="Helical" evidence="6">
    <location>
        <begin position="219"/>
        <end position="240"/>
    </location>
</feature>
<dbReference type="Pfam" id="PF00892">
    <property type="entry name" value="EamA"/>
    <property type="match status" value="2"/>
</dbReference>
<organism evidence="8 9">
    <name type="scientific">Rhodamnia argentea</name>
    <dbReference type="NCBI Taxonomy" id="178133"/>
    <lineage>
        <taxon>Eukaryota</taxon>
        <taxon>Viridiplantae</taxon>
        <taxon>Streptophyta</taxon>
        <taxon>Embryophyta</taxon>
        <taxon>Tracheophyta</taxon>
        <taxon>Spermatophyta</taxon>
        <taxon>Magnoliopsida</taxon>
        <taxon>eudicotyledons</taxon>
        <taxon>Gunneridae</taxon>
        <taxon>Pentapetalae</taxon>
        <taxon>rosids</taxon>
        <taxon>malvids</taxon>
        <taxon>Myrtales</taxon>
        <taxon>Myrtaceae</taxon>
        <taxon>Myrtoideae</taxon>
        <taxon>Myrteae</taxon>
        <taxon>Australasian group</taxon>
        <taxon>Rhodamnia</taxon>
    </lineage>
</organism>
<dbReference type="SUPFAM" id="SSF103481">
    <property type="entry name" value="Multidrug resistance efflux transporter EmrE"/>
    <property type="match status" value="2"/>
</dbReference>
<feature type="transmembrane region" description="Helical" evidence="6">
    <location>
        <begin position="12"/>
        <end position="30"/>
    </location>
</feature>
<dbReference type="InterPro" id="IPR000620">
    <property type="entry name" value="EamA_dom"/>
</dbReference>
<name>A0A8B8PJM3_9MYRT</name>
<reference evidence="9" key="1">
    <citation type="submission" date="2025-08" db="UniProtKB">
        <authorList>
            <consortium name="RefSeq"/>
        </authorList>
    </citation>
    <scope>IDENTIFICATION</scope>
    <source>
        <tissue evidence="9">Leaf</tissue>
    </source>
</reference>
<dbReference type="RefSeq" id="XP_030534612.1">
    <property type="nucleotide sequence ID" value="XM_030678752.2"/>
</dbReference>
<evidence type="ECO:0000256" key="1">
    <source>
        <dbReference type="ARBA" id="ARBA00004141"/>
    </source>
</evidence>